<feature type="non-terminal residue" evidence="6">
    <location>
        <position position="175"/>
    </location>
</feature>
<sequence length="175" mass="18893">MKAIVVGAGEIGRHLAKVLASEGRDTVLIDQSEDARQHVQESADIMTLRGSGTSSMLLKEAGISNADLFIAVTDSDEVNIIACAIANQNGAKTKVARVSSTEYFNNEEILKPSDFGIDILINPEKLSANEFVRLLSFPDTREFVEFENGKIQLVAFNVDSNNPLVGKSMGSLASY</sequence>
<dbReference type="InterPro" id="IPR006036">
    <property type="entry name" value="K_uptake_TrkA"/>
</dbReference>
<evidence type="ECO:0000256" key="2">
    <source>
        <dbReference type="ARBA" id="ARBA00022538"/>
    </source>
</evidence>
<feature type="domain" description="RCK N-terminal" evidence="5">
    <location>
        <begin position="1"/>
        <end position="121"/>
    </location>
</feature>
<accession>A0A382HPQ5</accession>
<dbReference type="InterPro" id="IPR036291">
    <property type="entry name" value="NAD(P)-bd_dom_sf"/>
</dbReference>
<dbReference type="InterPro" id="IPR050721">
    <property type="entry name" value="Trk_Ktr_HKT_K-transport"/>
</dbReference>
<dbReference type="PANTHER" id="PTHR43833">
    <property type="entry name" value="POTASSIUM CHANNEL PROTEIN 2-RELATED-RELATED"/>
    <property type="match status" value="1"/>
</dbReference>
<keyword evidence="1" id="KW-0813">Transport</keyword>
<dbReference type="GO" id="GO:0015079">
    <property type="term" value="F:potassium ion transmembrane transporter activity"/>
    <property type="evidence" value="ECO:0007669"/>
    <property type="project" value="InterPro"/>
</dbReference>
<gene>
    <name evidence="6" type="ORF">METZ01_LOCUS242198</name>
</gene>
<keyword evidence="4" id="KW-0406">Ion transport</keyword>
<dbReference type="EMBL" id="UINC01062581">
    <property type="protein sequence ID" value="SVB89344.1"/>
    <property type="molecule type" value="Genomic_DNA"/>
</dbReference>
<evidence type="ECO:0000256" key="1">
    <source>
        <dbReference type="ARBA" id="ARBA00022448"/>
    </source>
</evidence>
<name>A0A382HPQ5_9ZZZZ</name>
<dbReference type="InterPro" id="IPR003148">
    <property type="entry name" value="RCK_N"/>
</dbReference>
<dbReference type="Pfam" id="PF02254">
    <property type="entry name" value="TrkA_N"/>
    <property type="match status" value="1"/>
</dbReference>
<dbReference type="AlphaFoldDB" id="A0A382HPQ5"/>
<evidence type="ECO:0000256" key="3">
    <source>
        <dbReference type="ARBA" id="ARBA00022958"/>
    </source>
</evidence>
<evidence type="ECO:0000256" key="4">
    <source>
        <dbReference type="ARBA" id="ARBA00023065"/>
    </source>
</evidence>
<dbReference type="PROSITE" id="PS51201">
    <property type="entry name" value="RCK_N"/>
    <property type="match status" value="1"/>
</dbReference>
<dbReference type="GO" id="GO:0005886">
    <property type="term" value="C:plasma membrane"/>
    <property type="evidence" value="ECO:0007669"/>
    <property type="project" value="InterPro"/>
</dbReference>
<dbReference type="PRINTS" id="PR00335">
    <property type="entry name" value="KUPTAKETRKA"/>
</dbReference>
<reference evidence="6" key="1">
    <citation type="submission" date="2018-05" db="EMBL/GenBank/DDBJ databases">
        <authorList>
            <person name="Lanie J.A."/>
            <person name="Ng W.-L."/>
            <person name="Kazmierczak K.M."/>
            <person name="Andrzejewski T.M."/>
            <person name="Davidsen T.M."/>
            <person name="Wayne K.J."/>
            <person name="Tettelin H."/>
            <person name="Glass J.I."/>
            <person name="Rusch D."/>
            <person name="Podicherti R."/>
            <person name="Tsui H.-C.T."/>
            <person name="Winkler M.E."/>
        </authorList>
    </citation>
    <scope>NUCLEOTIDE SEQUENCE</scope>
</reference>
<keyword evidence="3" id="KW-0630">Potassium</keyword>
<proteinExistence type="predicted"/>
<protein>
    <recommendedName>
        <fullName evidence="5">RCK N-terminal domain-containing protein</fullName>
    </recommendedName>
</protein>
<dbReference type="Gene3D" id="3.40.50.720">
    <property type="entry name" value="NAD(P)-binding Rossmann-like Domain"/>
    <property type="match status" value="1"/>
</dbReference>
<keyword evidence="2" id="KW-0633">Potassium transport</keyword>
<dbReference type="SUPFAM" id="SSF51735">
    <property type="entry name" value="NAD(P)-binding Rossmann-fold domains"/>
    <property type="match status" value="1"/>
</dbReference>
<evidence type="ECO:0000259" key="5">
    <source>
        <dbReference type="PROSITE" id="PS51201"/>
    </source>
</evidence>
<dbReference type="PANTHER" id="PTHR43833:SF5">
    <property type="entry name" value="TRK SYSTEM POTASSIUM UPTAKE PROTEIN TRKA"/>
    <property type="match status" value="1"/>
</dbReference>
<organism evidence="6">
    <name type="scientific">marine metagenome</name>
    <dbReference type="NCBI Taxonomy" id="408172"/>
    <lineage>
        <taxon>unclassified sequences</taxon>
        <taxon>metagenomes</taxon>
        <taxon>ecological metagenomes</taxon>
    </lineage>
</organism>
<evidence type="ECO:0000313" key="6">
    <source>
        <dbReference type="EMBL" id="SVB89344.1"/>
    </source>
</evidence>